<dbReference type="GO" id="GO:0005886">
    <property type="term" value="C:plasma membrane"/>
    <property type="evidence" value="ECO:0007669"/>
    <property type="project" value="TreeGrafter"/>
</dbReference>
<evidence type="ECO:0000256" key="3">
    <source>
        <dbReference type="ARBA" id="ARBA00022670"/>
    </source>
</evidence>
<evidence type="ECO:0000259" key="9">
    <source>
        <dbReference type="Pfam" id="PF01431"/>
    </source>
</evidence>
<reference evidence="11" key="1">
    <citation type="journal article" date="2017" name="Parasit. Vectors">
        <title>Sialotranscriptomics of Rhipicephalus zambeziensis reveals intricate expression profiles of secretory proteins and suggests tight temporal transcriptional regulation during blood-feeding.</title>
        <authorList>
            <person name="de Castro M.H."/>
            <person name="de Klerk D."/>
            <person name="Pienaar R."/>
            <person name="Rees D.J.G."/>
            <person name="Mans B.J."/>
        </authorList>
    </citation>
    <scope>NUCLEOTIDE SEQUENCE</scope>
    <source>
        <tissue evidence="11">Salivary glands</tissue>
    </source>
</reference>
<feature type="chain" id="PRO_5012262605" evidence="8">
    <location>
        <begin position="26"/>
        <end position="758"/>
    </location>
</feature>
<keyword evidence="7" id="KW-0482">Metalloprotease</keyword>
<evidence type="ECO:0000256" key="7">
    <source>
        <dbReference type="ARBA" id="ARBA00023049"/>
    </source>
</evidence>
<dbReference type="GO" id="GO:0004222">
    <property type="term" value="F:metalloendopeptidase activity"/>
    <property type="evidence" value="ECO:0007669"/>
    <property type="project" value="InterPro"/>
</dbReference>
<evidence type="ECO:0000256" key="4">
    <source>
        <dbReference type="ARBA" id="ARBA00022723"/>
    </source>
</evidence>
<keyword evidence="5" id="KW-0378">Hydrolase</keyword>
<feature type="signal peptide" evidence="8">
    <location>
        <begin position="1"/>
        <end position="25"/>
    </location>
</feature>
<dbReference type="InterPro" id="IPR000718">
    <property type="entry name" value="Peptidase_M13"/>
</dbReference>
<dbReference type="PANTHER" id="PTHR11733">
    <property type="entry name" value="ZINC METALLOPROTEASE FAMILY M13 NEPRILYSIN-RELATED"/>
    <property type="match status" value="1"/>
</dbReference>
<dbReference type="PANTHER" id="PTHR11733:SF241">
    <property type="entry name" value="GH26575P-RELATED"/>
    <property type="match status" value="1"/>
</dbReference>
<evidence type="ECO:0000256" key="6">
    <source>
        <dbReference type="ARBA" id="ARBA00022833"/>
    </source>
</evidence>
<comment type="cofactor">
    <cofactor evidence="1">
        <name>Zn(2+)</name>
        <dbReference type="ChEBI" id="CHEBI:29105"/>
    </cofactor>
</comment>
<keyword evidence="8" id="KW-0732">Signal</keyword>
<dbReference type="GO" id="GO:0046872">
    <property type="term" value="F:metal ion binding"/>
    <property type="evidence" value="ECO:0007669"/>
    <property type="project" value="UniProtKB-KW"/>
</dbReference>
<dbReference type="Pfam" id="PF01431">
    <property type="entry name" value="Peptidase_M13"/>
    <property type="match status" value="1"/>
</dbReference>
<feature type="domain" description="Peptidase M13 C-terminal" evidence="9">
    <location>
        <begin position="540"/>
        <end position="739"/>
    </location>
</feature>
<dbReference type="AlphaFoldDB" id="A0A224Y3K8"/>
<evidence type="ECO:0000256" key="1">
    <source>
        <dbReference type="ARBA" id="ARBA00001947"/>
    </source>
</evidence>
<dbReference type="PROSITE" id="PS51885">
    <property type="entry name" value="NEPRILYSIN"/>
    <property type="match status" value="1"/>
</dbReference>
<dbReference type="EMBL" id="GFPF01001002">
    <property type="protein sequence ID" value="MAA12148.1"/>
    <property type="molecule type" value="Transcribed_RNA"/>
</dbReference>
<evidence type="ECO:0000256" key="8">
    <source>
        <dbReference type="SAM" id="SignalP"/>
    </source>
</evidence>
<dbReference type="Gene3D" id="1.10.1380.10">
    <property type="entry name" value="Neutral endopeptidase , domain2"/>
    <property type="match status" value="1"/>
</dbReference>
<accession>A0A224Y3K8</accession>
<dbReference type="Gene3D" id="3.40.390.10">
    <property type="entry name" value="Collagenase (Catalytic Domain)"/>
    <property type="match status" value="1"/>
</dbReference>
<dbReference type="InterPro" id="IPR024079">
    <property type="entry name" value="MetalloPept_cat_dom_sf"/>
</dbReference>
<evidence type="ECO:0000313" key="11">
    <source>
        <dbReference type="EMBL" id="MAA12148.1"/>
    </source>
</evidence>
<dbReference type="GO" id="GO:0016485">
    <property type="term" value="P:protein processing"/>
    <property type="evidence" value="ECO:0007669"/>
    <property type="project" value="TreeGrafter"/>
</dbReference>
<protein>
    <submittedName>
        <fullName evidence="11">Gluzincin</fullName>
    </submittedName>
</protein>
<organism evidence="11">
    <name type="scientific">Rhipicephalus zambeziensis</name>
    <dbReference type="NCBI Taxonomy" id="60191"/>
    <lineage>
        <taxon>Eukaryota</taxon>
        <taxon>Metazoa</taxon>
        <taxon>Ecdysozoa</taxon>
        <taxon>Arthropoda</taxon>
        <taxon>Chelicerata</taxon>
        <taxon>Arachnida</taxon>
        <taxon>Acari</taxon>
        <taxon>Parasitiformes</taxon>
        <taxon>Ixodida</taxon>
        <taxon>Ixodoidea</taxon>
        <taxon>Ixodidae</taxon>
        <taxon>Rhipicephalinae</taxon>
        <taxon>Rhipicephalus</taxon>
        <taxon>Rhipicephalus</taxon>
    </lineage>
</organism>
<dbReference type="SUPFAM" id="SSF55486">
    <property type="entry name" value="Metalloproteases ('zincins'), catalytic domain"/>
    <property type="match status" value="1"/>
</dbReference>
<feature type="domain" description="Peptidase M13 N-terminal" evidence="10">
    <location>
        <begin position="40"/>
        <end position="477"/>
    </location>
</feature>
<dbReference type="InterPro" id="IPR042089">
    <property type="entry name" value="Peptidase_M13_dom_2"/>
</dbReference>
<evidence type="ECO:0000259" key="10">
    <source>
        <dbReference type="Pfam" id="PF05649"/>
    </source>
</evidence>
<keyword evidence="3" id="KW-0645">Protease</keyword>
<name>A0A224Y3K8_9ACAR</name>
<dbReference type="Pfam" id="PF05649">
    <property type="entry name" value="Peptidase_M13_N"/>
    <property type="match status" value="1"/>
</dbReference>
<proteinExistence type="inferred from homology"/>
<dbReference type="InterPro" id="IPR008753">
    <property type="entry name" value="Peptidase_M13_N"/>
</dbReference>
<evidence type="ECO:0000256" key="5">
    <source>
        <dbReference type="ARBA" id="ARBA00022801"/>
    </source>
</evidence>
<comment type="similarity">
    <text evidence="2">Belongs to the peptidase M13 family.</text>
</comment>
<sequence>MLFSSSVGTAVSLWINLSIIRCTHGEAGKSVPLPSESPAPCENFYRHVCNFKSAERDSTNLDYYVDGDSDELDDIIPATEQKLRKMLYTKIEALLIEPSIPTSVNKVTAKTSEEDGKTVKKMASQIYQACLKGDDTIEKGEIRNSLLKMLAELGINIWPVLRSTRKTYRDIIQQSGLQPIASFAAAPDKQKTKYILTLSVPWSPFTPDPKVLLLMEAHEKAYSKYKDLIRSILSIFFGNKGNLVACKKDKDDDTSTSENENTDSGDSLEEILAAIINVETTILKLMFTSREDTHYEVRTVEDWVEHFGNKIPLTDALKRDFSRANSSIGKTSPLGLHHQSYFDKLVDYLSNVDAFSLENYYGWFFVRQVADVLTTDIRNKLNSFLKETTKPGVAVHLDSDACVEKLVGYNGAMQTGVAHLYLKKHFRAPSIEKATNVAIEMNRVFHTFIARNTWMNEDTRTKMDAWVNSLRYSMGAPTKLLSENYITSKYNLVATPSEGSPMLLYFFVHRQNNFWQILRQVKKEYKEEMWPGQPLQTRSTYKEEYKSLDIPAGVLQAPMYKTSGMNSEVFGSIGTLTAEVFAGGFTAEGRVFQEHLPGQYKWEKAIRNKFLKLLRCLKMQKTKKSRGKGISPMERYEQDGREHALARKFRDYFGLRSAFKAFESFKETCQENCNLNAQPPRERKHIQDFFTAFVKRYCEIDATGEEEHGVNFALKMFDKFWEAFQCKDDDLMKGEDTCMIMTLSDAASEDITNDGQTY</sequence>
<keyword evidence="4" id="KW-0479">Metal-binding</keyword>
<keyword evidence="6" id="KW-0862">Zinc</keyword>
<dbReference type="InterPro" id="IPR018497">
    <property type="entry name" value="Peptidase_M13_C"/>
</dbReference>
<evidence type="ECO:0000256" key="2">
    <source>
        <dbReference type="ARBA" id="ARBA00007357"/>
    </source>
</evidence>